<evidence type="ECO:0000313" key="4">
    <source>
        <dbReference type="Proteomes" id="UP000199572"/>
    </source>
</evidence>
<dbReference type="Proteomes" id="UP000199572">
    <property type="component" value="Unassembled WGS sequence"/>
</dbReference>
<dbReference type="STRING" id="390241.SAMN04488023_114103"/>
<proteinExistence type="predicted"/>
<keyword evidence="2" id="KW-0732">Signal</keyword>
<name>A0A1H9RG93_9SPHI</name>
<feature type="chain" id="PRO_5011486345" evidence="2">
    <location>
        <begin position="20"/>
        <end position="153"/>
    </location>
</feature>
<evidence type="ECO:0000256" key="2">
    <source>
        <dbReference type="SAM" id="SignalP"/>
    </source>
</evidence>
<evidence type="ECO:0000256" key="1">
    <source>
        <dbReference type="SAM" id="Coils"/>
    </source>
</evidence>
<dbReference type="EMBL" id="FOGG01000014">
    <property type="protein sequence ID" value="SER71684.1"/>
    <property type="molecule type" value="Genomic_DNA"/>
</dbReference>
<feature type="coiled-coil region" evidence="1">
    <location>
        <begin position="38"/>
        <end position="72"/>
    </location>
</feature>
<keyword evidence="1" id="KW-0175">Coiled coil</keyword>
<keyword evidence="4" id="KW-1185">Reference proteome</keyword>
<dbReference type="OrthoDB" id="771443at2"/>
<protein>
    <submittedName>
        <fullName evidence="3">Uncharacterized protein</fullName>
    </submittedName>
</protein>
<dbReference type="AlphaFoldDB" id="A0A1H9RG93"/>
<sequence length="153" mass="17376">MKGILFLNLLLLFSLSLLAQTYTPKVSRDSLGVLNSRVSVLKINMEVLEMKIKESEEEMEVEKLRLKLMETNGDAKVSAERTSANSAKTGTDEAVDLKAMQKLSKKAKSDSDDAIKALERFNKQISKVEKLRMEIQAEERKLSYLKPWVAFHK</sequence>
<dbReference type="RefSeq" id="WP_139180182.1">
    <property type="nucleotide sequence ID" value="NZ_FOGG01000014.1"/>
</dbReference>
<gene>
    <name evidence="3" type="ORF">SAMN04488023_114103</name>
</gene>
<reference evidence="3 4" key="1">
    <citation type="submission" date="2016-10" db="EMBL/GenBank/DDBJ databases">
        <authorList>
            <person name="de Groot N.N."/>
        </authorList>
    </citation>
    <scope>NUCLEOTIDE SEQUENCE [LARGE SCALE GENOMIC DNA]</scope>
    <source>
        <strain evidence="3 4">DSM 18610</strain>
    </source>
</reference>
<evidence type="ECO:0000313" key="3">
    <source>
        <dbReference type="EMBL" id="SER71684.1"/>
    </source>
</evidence>
<accession>A0A1H9RG93</accession>
<organism evidence="3 4">
    <name type="scientific">Pedobacter rhizosphaerae</name>
    <dbReference type="NCBI Taxonomy" id="390241"/>
    <lineage>
        <taxon>Bacteria</taxon>
        <taxon>Pseudomonadati</taxon>
        <taxon>Bacteroidota</taxon>
        <taxon>Sphingobacteriia</taxon>
        <taxon>Sphingobacteriales</taxon>
        <taxon>Sphingobacteriaceae</taxon>
        <taxon>Pedobacter</taxon>
    </lineage>
</organism>
<feature type="signal peptide" evidence="2">
    <location>
        <begin position="1"/>
        <end position="19"/>
    </location>
</feature>